<dbReference type="Gene3D" id="3.40.50.720">
    <property type="entry name" value="NAD(P)-binding Rossmann-like Domain"/>
    <property type="match status" value="1"/>
</dbReference>
<dbReference type="AlphaFoldDB" id="A0A9W8ZPM0"/>
<dbReference type="InterPro" id="IPR013154">
    <property type="entry name" value="ADH-like_N"/>
</dbReference>
<gene>
    <name evidence="7" type="ORF">N0V91_001308</name>
</gene>
<proteinExistence type="inferred from homology"/>
<reference evidence="7" key="1">
    <citation type="submission" date="2022-10" db="EMBL/GenBank/DDBJ databases">
        <title>Tapping the CABI collections for fungal endophytes: first genome assemblies for Collariella, Neodidymelliopsis, Ascochyta clinopodiicola, Didymella pomorum, Didymosphaeria variabile, Neocosmospora piperis and Neocucurbitaria cava.</title>
        <authorList>
            <person name="Hill R."/>
        </authorList>
    </citation>
    <scope>NUCLEOTIDE SEQUENCE</scope>
    <source>
        <strain evidence="7">IMI 355091</strain>
    </source>
</reference>
<evidence type="ECO:0000256" key="1">
    <source>
        <dbReference type="ARBA" id="ARBA00001947"/>
    </source>
</evidence>
<dbReference type="OrthoDB" id="1879366at2759"/>
<evidence type="ECO:0000256" key="2">
    <source>
        <dbReference type="ARBA" id="ARBA00008072"/>
    </source>
</evidence>
<dbReference type="SUPFAM" id="SSF51735">
    <property type="entry name" value="NAD(P)-binding Rossmann-fold domains"/>
    <property type="match status" value="1"/>
</dbReference>
<evidence type="ECO:0000313" key="8">
    <source>
        <dbReference type="Proteomes" id="UP001140510"/>
    </source>
</evidence>
<dbReference type="InterPro" id="IPR011032">
    <property type="entry name" value="GroES-like_sf"/>
</dbReference>
<evidence type="ECO:0000256" key="5">
    <source>
        <dbReference type="ARBA" id="ARBA00023002"/>
    </source>
</evidence>
<keyword evidence="8" id="KW-1185">Reference proteome</keyword>
<keyword evidence="3" id="KW-0479">Metal-binding</keyword>
<name>A0A9W8ZPM0_9PLEO</name>
<accession>A0A9W8ZPM0</accession>
<dbReference type="InterPro" id="IPR013149">
    <property type="entry name" value="ADH-like_C"/>
</dbReference>
<evidence type="ECO:0000256" key="4">
    <source>
        <dbReference type="ARBA" id="ARBA00022833"/>
    </source>
</evidence>
<dbReference type="PANTHER" id="PTHR42940:SF8">
    <property type="entry name" value="VACUOLAR PROTEIN SORTING-ASSOCIATED PROTEIN 11"/>
    <property type="match status" value="1"/>
</dbReference>
<dbReference type="InterPro" id="IPR020843">
    <property type="entry name" value="ER"/>
</dbReference>
<sequence>MVVQMKAAQIVEFDKPYQLCETTKPTCGENDLLVQVYAAGFCHSDLQVLQGQFPAGLPMIPSHEPAGKIVQVGAQVQGNWKVGDRVGVLNFKNACRQCATAWGALRKLKPEIKSGEAVAIVGIGGVGHLALQFAKAMGYRTVAIDNRGEGRQLAQEVAEHLKPDLVIDSAASQADQQILEFTLGEGLAGVVVCTDSIAANAWSLQQLGNNGVMVPLGLPKDKWQFDSEAMVFRELIIKGSYVSSAEEAELMFKIVAEHNIASHLTVLSFDQIPSLVDRYLHKSMKGRLVIQIAQ</sequence>
<dbReference type="Pfam" id="PF08240">
    <property type="entry name" value="ADH_N"/>
    <property type="match status" value="1"/>
</dbReference>
<evidence type="ECO:0000259" key="6">
    <source>
        <dbReference type="SMART" id="SM00829"/>
    </source>
</evidence>
<comment type="caution">
    <text evidence="7">The sequence shown here is derived from an EMBL/GenBank/DDBJ whole genome shotgun (WGS) entry which is preliminary data.</text>
</comment>
<protein>
    <recommendedName>
        <fullName evidence="6">Enoyl reductase (ER) domain-containing protein</fullName>
    </recommendedName>
</protein>
<dbReference type="PANTHER" id="PTHR42940">
    <property type="entry name" value="ALCOHOL DEHYDROGENASE 1-RELATED"/>
    <property type="match status" value="1"/>
</dbReference>
<dbReference type="InterPro" id="IPR036291">
    <property type="entry name" value="NAD(P)-bd_dom_sf"/>
</dbReference>
<dbReference type="GO" id="GO:0005737">
    <property type="term" value="C:cytoplasm"/>
    <property type="evidence" value="ECO:0007669"/>
    <property type="project" value="TreeGrafter"/>
</dbReference>
<dbReference type="EMBL" id="JAPEVA010000005">
    <property type="protein sequence ID" value="KAJ4411524.1"/>
    <property type="molecule type" value="Genomic_DNA"/>
</dbReference>
<dbReference type="Gene3D" id="3.90.180.10">
    <property type="entry name" value="Medium-chain alcohol dehydrogenases, catalytic domain"/>
    <property type="match status" value="2"/>
</dbReference>
<comment type="cofactor">
    <cofactor evidence="1">
        <name>Zn(2+)</name>
        <dbReference type="ChEBI" id="CHEBI:29105"/>
    </cofactor>
</comment>
<evidence type="ECO:0000313" key="7">
    <source>
        <dbReference type="EMBL" id="KAJ4411524.1"/>
    </source>
</evidence>
<dbReference type="SMART" id="SM00829">
    <property type="entry name" value="PKS_ER"/>
    <property type="match status" value="1"/>
</dbReference>
<dbReference type="GO" id="GO:0046872">
    <property type="term" value="F:metal ion binding"/>
    <property type="evidence" value="ECO:0007669"/>
    <property type="project" value="UniProtKB-KW"/>
</dbReference>
<dbReference type="GO" id="GO:0004022">
    <property type="term" value="F:alcohol dehydrogenase (NAD+) activity"/>
    <property type="evidence" value="ECO:0007669"/>
    <property type="project" value="TreeGrafter"/>
</dbReference>
<feature type="domain" description="Enoyl reductase (ER)" evidence="6">
    <location>
        <begin position="12"/>
        <end position="290"/>
    </location>
</feature>
<organism evidence="7 8">
    <name type="scientific">Didymella pomorum</name>
    <dbReference type="NCBI Taxonomy" id="749634"/>
    <lineage>
        <taxon>Eukaryota</taxon>
        <taxon>Fungi</taxon>
        <taxon>Dikarya</taxon>
        <taxon>Ascomycota</taxon>
        <taxon>Pezizomycotina</taxon>
        <taxon>Dothideomycetes</taxon>
        <taxon>Pleosporomycetidae</taxon>
        <taxon>Pleosporales</taxon>
        <taxon>Pleosporineae</taxon>
        <taxon>Didymellaceae</taxon>
        <taxon>Didymella</taxon>
    </lineage>
</organism>
<dbReference type="Proteomes" id="UP001140510">
    <property type="component" value="Unassembled WGS sequence"/>
</dbReference>
<dbReference type="Pfam" id="PF00107">
    <property type="entry name" value="ADH_zinc_N"/>
    <property type="match status" value="1"/>
</dbReference>
<dbReference type="SUPFAM" id="SSF50129">
    <property type="entry name" value="GroES-like"/>
    <property type="match status" value="1"/>
</dbReference>
<keyword evidence="4" id="KW-0862">Zinc</keyword>
<keyword evidence="5" id="KW-0560">Oxidoreductase</keyword>
<evidence type="ECO:0000256" key="3">
    <source>
        <dbReference type="ARBA" id="ARBA00022723"/>
    </source>
</evidence>
<comment type="similarity">
    <text evidence="2">Belongs to the zinc-containing alcohol dehydrogenase family.</text>
</comment>